<dbReference type="Proteomes" id="UP001300871">
    <property type="component" value="Unassembled WGS sequence"/>
</dbReference>
<dbReference type="Gene3D" id="3.30.1380.10">
    <property type="match status" value="1"/>
</dbReference>
<organism evidence="3 4">
    <name type="scientific">Clostridium symbiosum</name>
    <name type="common">Bacteroides symbiosus</name>
    <dbReference type="NCBI Taxonomy" id="1512"/>
    <lineage>
        <taxon>Bacteria</taxon>
        <taxon>Bacillati</taxon>
        <taxon>Bacillota</taxon>
        <taxon>Clostridia</taxon>
        <taxon>Lachnospirales</taxon>
        <taxon>Lachnospiraceae</taxon>
        <taxon>Otoolea</taxon>
    </lineage>
</organism>
<reference evidence="3" key="1">
    <citation type="submission" date="2023-01" db="EMBL/GenBank/DDBJ databases">
        <title>Human gut microbiome strain richness.</title>
        <authorList>
            <person name="Chen-Liaw A."/>
        </authorList>
    </citation>
    <scope>NUCLEOTIDE SEQUENCE</scope>
    <source>
        <strain evidence="3">B1_m1001713B170214d0_201011</strain>
    </source>
</reference>
<feature type="compositionally biased region" description="Basic and acidic residues" evidence="1">
    <location>
        <begin position="50"/>
        <end position="62"/>
    </location>
</feature>
<dbReference type="GO" id="GO:0006508">
    <property type="term" value="P:proteolysis"/>
    <property type="evidence" value="ECO:0007669"/>
    <property type="project" value="InterPro"/>
</dbReference>
<dbReference type="PANTHER" id="PTHR34385:SF1">
    <property type="entry name" value="PEPTIDOGLYCAN L-ALANYL-D-GLUTAMATE ENDOPEPTIDASE CWLK"/>
    <property type="match status" value="1"/>
</dbReference>
<evidence type="ECO:0000313" key="4">
    <source>
        <dbReference type="Proteomes" id="UP001300871"/>
    </source>
</evidence>
<evidence type="ECO:0000313" key="3">
    <source>
        <dbReference type="EMBL" id="MDB1998618.1"/>
    </source>
</evidence>
<gene>
    <name evidence="3" type="ORF">PM006_00140</name>
</gene>
<dbReference type="SUPFAM" id="SSF55166">
    <property type="entry name" value="Hedgehog/DD-peptidase"/>
    <property type="match status" value="1"/>
</dbReference>
<proteinExistence type="predicted"/>
<dbReference type="InterPro" id="IPR052179">
    <property type="entry name" value="DD-CPase-like"/>
</dbReference>
<sequence length="274" mass="31047">MMIYTFLLILVFMYIGAKAEMNKVQSAGSTDAALTETRPEASIETQAENQAEKGKTVTESKKTVQPKTAEDNAAAGGPPLESKDMWALILTNAEYPIPEDYAVELKALPGTGQSVDSRIYDATVLMLSDMKEEGLHPIICSAYRTLDRQEILFNRKVKTLVKRGYTMENAYKEARHVLSIPGSGEHCLGLAVDIYSQSYQKLEEGFENTREGKWLREHCAEYGFILRYDRGKEEITGINYEPWHFRYVGVEVARYMTEKGISLEEYYIEESLYG</sequence>
<dbReference type="InterPro" id="IPR058193">
    <property type="entry name" value="VanY/YodJ_core_dom"/>
</dbReference>
<dbReference type="AlphaFoldDB" id="A0AAW6ANV3"/>
<dbReference type="GO" id="GO:0008233">
    <property type="term" value="F:peptidase activity"/>
    <property type="evidence" value="ECO:0007669"/>
    <property type="project" value="InterPro"/>
</dbReference>
<dbReference type="Pfam" id="PF02557">
    <property type="entry name" value="VanY"/>
    <property type="match status" value="1"/>
</dbReference>
<dbReference type="EMBL" id="JAQLGM010000001">
    <property type="protein sequence ID" value="MDB1998618.1"/>
    <property type="molecule type" value="Genomic_DNA"/>
</dbReference>
<protein>
    <submittedName>
        <fullName evidence="3">M15 family metallopeptidase</fullName>
    </submittedName>
</protein>
<dbReference type="InterPro" id="IPR003709">
    <property type="entry name" value="VanY-like_core_dom"/>
</dbReference>
<evidence type="ECO:0000256" key="1">
    <source>
        <dbReference type="SAM" id="MobiDB-lite"/>
    </source>
</evidence>
<evidence type="ECO:0000259" key="2">
    <source>
        <dbReference type="Pfam" id="PF02557"/>
    </source>
</evidence>
<dbReference type="InterPro" id="IPR009045">
    <property type="entry name" value="Zn_M74/Hedgehog-like"/>
</dbReference>
<dbReference type="PANTHER" id="PTHR34385">
    <property type="entry name" value="D-ALANYL-D-ALANINE CARBOXYPEPTIDASE"/>
    <property type="match status" value="1"/>
</dbReference>
<accession>A0AAW6ANV3</accession>
<comment type="caution">
    <text evidence="3">The sequence shown here is derived from an EMBL/GenBank/DDBJ whole genome shotgun (WGS) entry which is preliminary data.</text>
</comment>
<name>A0AAW6ANV3_CLOSY</name>
<dbReference type="CDD" id="cd14852">
    <property type="entry name" value="LD-carboxypeptidase"/>
    <property type="match status" value="1"/>
</dbReference>
<feature type="region of interest" description="Disordered" evidence="1">
    <location>
        <begin position="32"/>
        <end position="79"/>
    </location>
</feature>
<feature type="domain" description="D-alanyl-D-alanine carboxypeptidase-like core" evidence="2">
    <location>
        <begin position="114"/>
        <end position="249"/>
    </location>
</feature>